<evidence type="ECO:0000313" key="2">
    <source>
        <dbReference type="EMBL" id="MFC5731389.1"/>
    </source>
</evidence>
<comment type="caution">
    <text evidence="2">The sequence shown here is derived from an EMBL/GenBank/DDBJ whole genome shotgun (WGS) entry which is preliminary data.</text>
</comment>
<evidence type="ECO:0000313" key="3">
    <source>
        <dbReference type="Proteomes" id="UP001596072"/>
    </source>
</evidence>
<keyword evidence="3" id="KW-1185">Reference proteome</keyword>
<dbReference type="EMBL" id="JBHSNS010000015">
    <property type="protein sequence ID" value="MFC5731389.1"/>
    <property type="molecule type" value="Genomic_DNA"/>
</dbReference>
<sequence>MPAAFVAQALGSLLAWLLVNDESPEGGAWSNTDFGQWLAVSLLCTTLVGGVSGVASRRWVVAVAVAAG</sequence>
<organism evidence="2 3">
    <name type="scientific">Nocardioides vastitatis</name>
    <dbReference type="NCBI Taxonomy" id="2568655"/>
    <lineage>
        <taxon>Bacteria</taxon>
        <taxon>Bacillati</taxon>
        <taxon>Actinomycetota</taxon>
        <taxon>Actinomycetes</taxon>
        <taxon>Propionibacteriales</taxon>
        <taxon>Nocardioidaceae</taxon>
        <taxon>Nocardioides</taxon>
    </lineage>
</organism>
<feature type="transmembrane region" description="Helical" evidence="1">
    <location>
        <begin position="36"/>
        <end position="55"/>
    </location>
</feature>
<reference evidence="3" key="1">
    <citation type="journal article" date="2019" name="Int. J. Syst. Evol. Microbiol.">
        <title>The Global Catalogue of Microorganisms (GCM) 10K type strain sequencing project: providing services to taxonomists for standard genome sequencing and annotation.</title>
        <authorList>
            <consortium name="The Broad Institute Genomics Platform"/>
            <consortium name="The Broad Institute Genome Sequencing Center for Infectious Disease"/>
            <person name="Wu L."/>
            <person name="Ma J."/>
        </authorList>
    </citation>
    <scope>NUCLEOTIDE SEQUENCE [LARGE SCALE GENOMIC DNA]</scope>
    <source>
        <strain evidence="3">YIM 94188</strain>
    </source>
</reference>
<keyword evidence="1" id="KW-1133">Transmembrane helix</keyword>
<proteinExistence type="predicted"/>
<name>A0ABW0ZP73_9ACTN</name>
<accession>A0ABW0ZP73</accession>
<evidence type="ECO:0000256" key="1">
    <source>
        <dbReference type="SAM" id="Phobius"/>
    </source>
</evidence>
<dbReference type="Proteomes" id="UP001596072">
    <property type="component" value="Unassembled WGS sequence"/>
</dbReference>
<gene>
    <name evidence="2" type="ORF">ACFPQB_20930</name>
</gene>
<keyword evidence="1" id="KW-0812">Transmembrane</keyword>
<protein>
    <submittedName>
        <fullName evidence="2">Uncharacterized protein</fullName>
    </submittedName>
</protein>
<keyword evidence="1" id="KW-0472">Membrane</keyword>
<dbReference type="RefSeq" id="WP_136436501.1">
    <property type="nucleotide sequence ID" value="NZ_JBHSNS010000015.1"/>
</dbReference>